<protein>
    <submittedName>
        <fullName evidence="4">MBL fold metallo-hydrolase</fullName>
    </submittedName>
</protein>
<keyword evidence="5" id="KW-1185">Reference proteome</keyword>
<feature type="domain" description="Metallo-beta-lactamase" evidence="3">
    <location>
        <begin position="71"/>
        <end position="251"/>
    </location>
</feature>
<reference evidence="4 5" key="1">
    <citation type="submission" date="2022-10" db="EMBL/GenBank/DDBJ databases">
        <title>Defluviimonas sp. nov., isolated from ocean surface sediments.</title>
        <authorList>
            <person name="He W."/>
            <person name="Wang L."/>
            <person name="Zhang D.-F."/>
        </authorList>
    </citation>
    <scope>NUCLEOTIDE SEQUENCE [LARGE SCALE GENOMIC DNA]</scope>
    <source>
        <strain evidence="4 5">WL0050</strain>
    </source>
</reference>
<dbReference type="PANTHER" id="PTHR42951:SF4">
    <property type="entry name" value="ACYL-COENZYME A THIOESTERASE MBLAC2"/>
    <property type="match status" value="1"/>
</dbReference>
<dbReference type="CDD" id="cd16282">
    <property type="entry name" value="metallo-hydrolase-like_MBL-fold"/>
    <property type="match status" value="1"/>
</dbReference>
<keyword evidence="2" id="KW-1133">Transmembrane helix</keyword>
<gene>
    <name evidence="4" type="ORF">OEZ71_07490</name>
</gene>
<comment type="similarity">
    <text evidence="1">Belongs to the metallo-beta-lactamase superfamily. Class-B beta-lactamase family.</text>
</comment>
<dbReference type="InterPro" id="IPR001279">
    <property type="entry name" value="Metallo-B-lactamas"/>
</dbReference>
<dbReference type="SUPFAM" id="SSF56281">
    <property type="entry name" value="Metallo-hydrolase/oxidoreductase"/>
    <property type="match status" value="1"/>
</dbReference>
<keyword evidence="2" id="KW-0812">Transmembrane</keyword>
<proteinExistence type="inferred from homology"/>
<dbReference type="EMBL" id="JAOWKZ010000002">
    <property type="protein sequence ID" value="MCV2872137.1"/>
    <property type="molecule type" value="Genomic_DNA"/>
</dbReference>
<organism evidence="4 5">
    <name type="scientific">Albidovulum litorale</name>
    <dbReference type="NCBI Taxonomy" id="2984134"/>
    <lineage>
        <taxon>Bacteria</taxon>
        <taxon>Pseudomonadati</taxon>
        <taxon>Pseudomonadota</taxon>
        <taxon>Alphaproteobacteria</taxon>
        <taxon>Rhodobacterales</taxon>
        <taxon>Paracoccaceae</taxon>
        <taxon>Albidovulum</taxon>
    </lineage>
</organism>
<evidence type="ECO:0000313" key="5">
    <source>
        <dbReference type="Proteomes" id="UP001652564"/>
    </source>
</evidence>
<evidence type="ECO:0000259" key="3">
    <source>
        <dbReference type="SMART" id="SM00849"/>
    </source>
</evidence>
<accession>A0ABT2ZM46</accession>
<dbReference type="PANTHER" id="PTHR42951">
    <property type="entry name" value="METALLO-BETA-LACTAMASE DOMAIN-CONTAINING"/>
    <property type="match status" value="1"/>
</dbReference>
<name>A0ABT2ZM46_9RHOB</name>
<evidence type="ECO:0000256" key="1">
    <source>
        <dbReference type="ARBA" id="ARBA00005250"/>
    </source>
</evidence>
<sequence length="319" mass="34771">MFRQMTMLRRLIRIAVLLTVLVIAHLGVSYWLYDLDDVLANREGKGIPDGLTGPAQVTPLRHGIFLIGASGRNVVAVIGGDGVLLVDSNEPPDLERVQAALDTLTDLPVRYIINTHPHGDHISGNAFFARDGAEVIATRLAAERIREDDAASGRSGPPPSGTVPDIVFDGSYRIRFGPHTVEIIEVPDAHSEGDAVVRFVEANVIAAGDLFINEGLPYIATDKGRSIDGYLAGMGQLIAMTDDESIIAPGHGPVGDRTRLIETRDRLAGVRDAVAFRKGLGLSQKLIILTYPAHDWPVSWQRYGVARKWFVKMIYRSLP</sequence>
<comment type="caution">
    <text evidence="4">The sequence shown here is derived from an EMBL/GenBank/DDBJ whole genome shotgun (WGS) entry which is preliminary data.</text>
</comment>
<keyword evidence="2" id="KW-0472">Membrane</keyword>
<dbReference type="InterPro" id="IPR050855">
    <property type="entry name" value="NDM-1-like"/>
</dbReference>
<dbReference type="SMART" id="SM00849">
    <property type="entry name" value="Lactamase_B"/>
    <property type="match status" value="1"/>
</dbReference>
<dbReference type="Pfam" id="PF00753">
    <property type="entry name" value="Lactamase_B"/>
    <property type="match status" value="1"/>
</dbReference>
<evidence type="ECO:0000256" key="2">
    <source>
        <dbReference type="SAM" id="Phobius"/>
    </source>
</evidence>
<feature type="transmembrane region" description="Helical" evidence="2">
    <location>
        <begin position="12"/>
        <end position="33"/>
    </location>
</feature>
<evidence type="ECO:0000313" key="4">
    <source>
        <dbReference type="EMBL" id="MCV2872137.1"/>
    </source>
</evidence>
<dbReference type="Gene3D" id="3.60.15.10">
    <property type="entry name" value="Ribonuclease Z/Hydroxyacylglutathione hydrolase-like"/>
    <property type="match status" value="1"/>
</dbReference>
<dbReference type="InterPro" id="IPR036866">
    <property type="entry name" value="RibonucZ/Hydroxyglut_hydro"/>
</dbReference>
<dbReference type="Proteomes" id="UP001652564">
    <property type="component" value="Unassembled WGS sequence"/>
</dbReference>